<dbReference type="Proteomes" id="UP001163046">
    <property type="component" value="Unassembled WGS sequence"/>
</dbReference>
<keyword evidence="2" id="KW-0472">Membrane</keyword>
<feature type="transmembrane region" description="Helical" evidence="2">
    <location>
        <begin position="227"/>
        <end position="247"/>
    </location>
</feature>
<feature type="transmembrane region" description="Helical" evidence="2">
    <location>
        <begin position="175"/>
        <end position="193"/>
    </location>
</feature>
<feature type="transmembrane region" description="Helical" evidence="2">
    <location>
        <begin position="94"/>
        <end position="112"/>
    </location>
</feature>
<gene>
    <name evidence="3" type="ORF">OS493_006307</name>
</gene>
<feature type="transmembrane region" description="Helical" evidence="2">
    <location>
        <begin position="460"/>
        <end position="489"/>
    </location>
</feature>
<evidence type="ECO:0000313" key="4">
    <source>
        <dbReference type="Proteomes" id="UP001163046"/>
    </source>
</evidence>
<dbReference type="OrthoDB" id="5960773at2759"/>
<feature type="region of interest" description="Disordered" evidence="1">
    <location>
        <begin position="365"/>
        <end position="399"/>
    </location>
</feature>
<keyword evidence="4" id="KW-1185">Reference proteome</keyword>
<evidence type="ECO:0000256" key="1">
    <source>
        <dbReference type="SAM" id="MobiDB-lite"/>
    </source>
</evidence>
<feature type="transmembrane region" description="Helical" evidence="2">
    <location>
        <begin position="289"/>
        <end position="313"/>
    </location>
</feature>
<dbReference type="AlphaFoldDB" id="A0A9X0A4N0"/>
<comment type="caution">
    <text evidence="3">The sequence shown here is derived from an EMBL/GenBank/DDBJ whole genome shotgun (WGS) entry which is preliminary data.</text>
</comment>
<reference evidence="3" key="1">
    <citation type="submission" date="2023-01" db="EMBL/GenBank/DDBJ databases">
        <title>Genome assembly of the deep-sea coral Lophelia pertusa.</title>
        <authorList>
            <person name="Herrera S."/>
            <person name="Cordes E."/>
        </authorList>
    </citation>
    <scope>NUCLEOTIDE SEQUENCE</scope>
    <source>
        <strain evidence="3">USNM1676648</strain>
        <tissue evidence="3">Polyp</tissue>
    </source>
</reference>
<feature type="transmembrane region" description="Helical" evidence="2">
    <location>
        <begin position="319"/>
        <end position="337"/>
    </location>
</feature>
<keyword evidence="2" id="KW-1133">Transmembrane helix</keyword>
<organism evidence="3 4">
    <name type="scientific">Desmophyllum pertusum</name>
    <dbReference type="NCBI Taxonomy" id="174260"/>
    <lineage>
        <taxon>Eukaryota</taxon>
        <taxon>Metazoa</taxon>
        <taxon>Cnidaria</taxon>
        <taxon>Anthozoa</taxon>
        <taxon>Hexacorallia</taxon>
        <taxon>Scleractinia</taxon>
        <taxon>Caryophylliina</taxon>
        <taxon>Caryophylliidae</taxon>
        <taxon>Desmophyllum</taxon>
    </lineage>
</organism>
<dbReference type="EMBL" id="MU825398">
    <property type="protein sequence ID" value="KAJ7393337.1"/>
    <property type="molecule type" value="Genomic_DNA"/>
</dbReference>
<keyword evidence="2" id="KW-0812">Transmembrane</keyword>
<feature type="transmembrane region" description="Helical" evidence="2">
    <location>
        <begin position="118"/>
        <end position="141"/>
    </location>
</feature>
<sequence>MHHFEEERPRERGWHFDSLISDAMGNSVKKCRVVRVRPKSTEMFPMEARILEQVGHGKAGKHRRPKCSDIITSIYILTAFIGNLNTPYRKLSRAGLLLWILSMAVNFMYDGYESRVKYGYPWMCVRGLLWVTCCVGTWFTVRRTMPWLEKGLAELENDKRYRKALRDMAGTTKKLPYFLAMFALVSGSLQYGIMQRDQATHLTFGHSPHVTVTVILHVLRFISGVHVFYALALFWSVPTCVMLMVGYSMSEYQDLTRVQLKIKGEPITLRQAVDSYNERVQFVKLSSSACVVLLCTLIVFTVVSLALNAYVFLFLNRALFLYILHALLPLVLAAYPLSTASWVTKQYHWHLVAVVKAWVECSDSDSDSEDEQAPSTTGAHAARGLPSDRSEQQAPGTSLRIHMPDTGHVVVNPNNDNIEKLQNVLYGSARFIGRMQHRRKLPKFHFEKYITYLDKVSRNVGFSIGVVLVTWELVSAVFFFLISLIALFVQESIFGKAESTITI</sequence>
<protein>
    <submittedName>
        <fullName evidence="3">Uncharacterized protein</fullName>
    </submittedName>
</protein>
<name>A0A9X0A4N0_9CNID</name>
<evidence type="ECO:0000256" key="2">
    <source>
        <dbReference type="SAM" id="Phobius"/>
    </source>
</evidence>
<accession>A0A9X0A4N0</accession>
<evidence type="ECO:0000313" key="3">
    <source>
        <dbReference type="EMBL" id="KAJ7393337.1"/>
    </source>
</evidence>
<proteinExistence type="predicted"/>